<comment type="similarity">
    <text evidence="1">Belongs to the 'phage' integrase family.</text>
</comment>
<reference evidence="8" key="1">
    <citation type="submission" date="2018-07" db="EMBL/GenBank/DDBJ databases">
        <authorList>
            <consortium name="GenomeTrakr network: Whole genome sequencing for foodborne pathogen traceback"/>
        </authorList>
    </citation>
    <scope>NUCLEOTIDE SEQUENCE [LARGE SCALE GENOMIC DNA]</scope>
    <source>
        <strain evidence="8">NC_WHO_S053</strain>
    </source>
</reference>
<gene>
    <name evidence="8" type="ORF">DTI44_11935</name>
</gene>
<dbReference type="AlphaFoldDB" id="A0A3R0PWV4"/>
<organism evidence="8">
    <name type="scientific">Salmonella enteritidis</name>
    <dbReference type="NCBI Taxonomy" id="149539"/>
    <lineage>
        <taxon>Bacteria</taxon>
        <taxon>Pseudomonadati</taxon>
        <taxon>Pseudomonadota</taxon>
        <taxon>Gammaproteobacteria</taxon>
        <taxon>Enterobacterales</taxon>
        <taxon>Enterobacteriaceae</taxon>
        <taxon>Salmonella</taxon>
    </lineage>
</organism>
<dbReference type="Pfam" id="PF00589">
    <property type="entry name" value="Phage_integrase"/>
    <property type="match status" value="1"/>
</dbReference>
<dbReference type="Pfam" id="PF13495">
    <property type="entry name" value="Phage_int_SAM_4"/>
    <property type="match status" value="1"/>
</dbReference>
<dbReference type="PANTHER" id="PTHR30349:SF41">
    <property type="entry name" value="INTEGRASE_RECOMBINASE PROTEIN MJ0367-RELATED"/>
    <property type="match status" value="1"/>
</dbReference>
<dbReference type="GO" id="GO:0003677">
    <property type="term" value="F:DNA binding"/>
    <property type="evidence" value="ECO:0007669"/>
    <property type="project" value="UniProtKB-UniRule"/>
</dbReference>
<accession>A0A3R0PWV4</accession>
<dbReference type="GO" id="GO:0006310">
    <property type="term" value="P:DNA recombination"/>
    <property type="evidence" value="ECO:0007669"/>
    <property type="project" value="UniProtKB-KW"/>
</dbReference>
<dbReference type="EMBL" id="RTTD01000020">
    <property type="protein sequence ID" value="MJY19081.1"/>
    <property type="molecule type" value="Genomic_DNA"/>
</dbReference>
<dbReference type="Gene3D" id="1.10.150.130">
    <property type="match status" value="1"/>
</dbReference>
<dbReference type="InterPro" id="IPR050090">
    <property type="entry name" value="Tyrosine_recombinase_XerCD"/>
</dbReference>
<dbReference type="CDD" id="cd00397">
    <property type="entry name" value="DNA_BRE_C"/>
    <property type="match status" value="1"/>
</dbReference>
<dbReference type="PROSITE" id="PS51898">
    <property type="entry name" value="TYR_RECOMBINASE"/>
    <property type="match status" value="1"/>
</dbReference>
<feature type="domain" description="Core-binding (CB)" evidence="7">
    <location>
        <begin position="1"/>
        <end position="80"/>
    </location>
</feature>
<dbReference type="InterPro" id="IPR044068">
    <property type="entry name" value="CB"/>
</dbReference>
<dbReference type="InterPro" id="IPR013762">
    <property type="entry name" value="Integrase-like_cat_sf"/>
</dbReference>
<evidence type="ECO:0000259" key="6">
    <source>
        <dbReference type="PROSITE" id="PS51898"/>
    </source>
</evidence>
<dbReference type="PROSITE" id="PS51900">
    <property type="entry name" value="CB"/>
    <property type="match status" value="1"/>
</dbReference>
<evidence type="ECO:0000313" key="8">
    <source>
        <dbReference type="EMBL" id="MJY19081.1"/>
    </source>
</evidence>
<evidence type="ECO:0000256" key="3">
    <source>
        <dbReference type="ARBA" id="ARBA00023125"/>
    </source>
</evidence>
<evidence type="ECO:0000259" key="7">
    <source>
        <dbReference type="PROSITE" id="PS51900"/>
    </source>
</evidence>
<evidence type="ECO:0000256" key="2">
    <source>
        <dbReference type="ARBA" id="ARBA00022908"/>
    </source>
</evidence>
<accession>A0A3V9CCP5</accession>
<dbReference type="GO" id="GO:0015074">
    <property type="term" value="P:DNA integration"/>
    <property type="evidence" value="ECO:0007669"/>
    <property type="project" value="UniProtKB-KW"/>
</dbReference>
<protein>
    <submittedName>
        <fullName evidence="8">Site-specific integrase</fullName>
    </submittedName>
</protein>
<sequence>MTFEKLLEEYFFARLLRPATQDCYRTAVEQFTHWRNVLPAEVTPHMVLEWRGYLLNERDIKPVSWNHYMRHLRALYNFAIRQGLLTQFINPFMNVTLRESRRRKKTLTHEQIVLSREVLHHYIEQEKTQYGYRSPFYPAWFWLAAIETFNYTAIRLNQLLHLRSRDIDLLHNTLFIQSEGSKSHDEHVVPISSRLRPHLETLLYEARKRGIASGEQLFNINCFNQRTLRQGKPMTENQVSYFFAKLSDACHSRFSSHRYRHTVATELMKKPEQNLYVTQKLLGHRDIKVTLSYIEHNVEMLRSCVERD</sequence>
<evidence type="ECO:0000256" key="1">
    <source>
        <dbReference type="ARBA" id="ARBA00008857"/>
    </source>
</evidence>
<dbReference type="InterPro" id="IPR010998">
    <property type="entry name" value="Integrase_recombinase_N"/>
</dbReference>
<evidence type="ECO:0000256" key="4">
    <source>
        <dbReference type="ARBA" id="ARBA00023172"/>
    </source>
</evidence>
<dbReference type="Gene3D" id="1.10.443.10">
    <property type="entry name" value="Intergrase catalytic core"/>
    <property type="match status" value="1"/>
</dbReference>
<dbReference type="Proteomes" id="UP000839535">
    <property type="component" value="Unassembled WGS sequence"/>
</dbReference>
<evidence type="ECO:0000256" key="5">
    <source>
        <dbReference type="PROSITE-ProRule" id="PRU01248"/>
    </source>
</evidence>
<dbReference type="InterPro" id="IPR004107">
    <property type="entry name" value="Integrase_SAM-like_N"/>
</dbReference>
<proteinExistence type="inferred from homology"/>
<keyword evidence="2" id="KW-0229">DNA integration</keyword>
<feature type="domain" description="Tyr recombinase" evidence="6">
    <location>
        <begin position="102"/>
        <end position="306"/>
    </location>
</feature>
<keyword evidence="3 5" id="KW-0238">DNA-binding</keyword>
<dbReference type="PANTHER" id="PTHR30349">
    <property type="entry name" value="PHAGE INTEGRASE-RELATED"/>
    <property type="match status" value="1"/>
</dbReference>
<keyword evidence="4" id="KW-0233">DNA recombination</keyword>
<dbReference type="InterPro" id="IPR011010">
    <property type="entry name" value="DNA_brk_join_enz"/>
</dbReference>
<name>A0A3R0PWV4_SALEN</name>
<dbReference type="SUPFAM" id="SSF56349">
    <property type="entry name" value="DNA breaking-rejoining enzymes"/>
    <property type="match status" value="1"/>
</dbReference>
<dbReference type="InterPro" id="IPR002104">
    <property type="entry name" value="Integrase_catalytic"/>
</dbReference>
<comment type="caution">
    <text evidence="8">The sequence shown here is derived from an EMBL/GenBank/DDBJ whole genome shotgun (WGS) entry which is preliminary data.</text>
</comment>